<dbReference type="OrthoDB" id="9812625at2"/>
<dbReference type="RefSeq" id="WP_092689362.1">
    <property type="nucleotide sequence ID" value="NZ_FOGU01000002.1"/>
</dbReference>
<evidence type="ECO:0000313" key="8">
    <source>
        <dbReference type="EMBL" id="SER75348.1"/>
    </source>
</evidence>
<dbReference type="InterPro" id="IPR011408">
    <property type="entry name" value="Aldehyde_DH"/>
</dbReference>
<feature type="region of interest" description="Disordered" evidence="6">
    <location>
        <begin position="487"/>
        <end position="506"/>
    </location>
</feature>
<evidence type="ECO:0000256" key="5">
    <source>
        <dbReference type="RuleBase" id="RU003345"/>
    </source>
</evidence>
<name>A0A1H9RS29_9RHOB</name>
<evidence type="ECO:0000256" key="1">
    <source>
        <dbReference type="ARBA" id="ARBA00009986"/>
    </source>
</evidence>
<dbReference type="FunFam" id="3.40.309.10:FF:000012">
    <property type="entry name" value="Betaine aldehyde dehydrogenase"/>
    <property type="match status" value="1"/>
</dbReference>
<organism evidence="8 9">
    <name type="scientific">Tranquillimonas rosea</name>
    <dbReference type="NCBI Taxonomy" id="641238"/>
    <lineage>
        <taxon>Bacteria</taxon>
        <taxon>Pseudomonadati</taxon>
        <taxon>Pseudomonadota</taxon>
        <taxon>Alphaproteobacteria</taxon>
        <taxon>Rhodobacterales</taxon>
        <taxon>Roseobacteraceae</taxon>
        <taxon>Tranquillimonas</taxon>
    </lineage>
</organism>
<keyword evidence="9" id="KW-1185">Reference proteome</keyword>
<evidence type="ECO:0000259" key="7">
    <source>
        <dbReference type="Pfam" id="PF00171"/>
    </source>
</evidence>
<feature type="domain" description="Aldehyde dehydrogenase" evidence="7">
    <location>
        <begin position="540"/>
        <end position="753"/>
    </location>
</feature>
<evidence type="ECO:0000313" key="9">
    <source>
        <dbReference type="Proteomes" id="UP000198885"/>
    </source>
</evidence>
<dbReference type="InterPro" id="IPR029510">
    <property type="entry name" value="Ald_DH_CS_GLU"/>
</dbReference>
<dbReference type="STRING" id="641238.SAMN04490244_102422"/>
<feature type="active site" evidence="4">
    <location>
        <position position="265"/>
    </location>
</feature>
<dbReference type="PIRSF" id="PIRSF036490">
    <property type="entry name" value="Aldedh_dupl"/>
    <property type="match status" value="1"/>
</dbReference>
<dbReference type="Gene3D" id="3.40.605.10">
    <property type="entry name" value="Aldehyde Dehydrogenase, Chain A, domain 1"/>
    <property type="match status" value="2"/>
</dbReference>
<reference evidence="8 9" key="1">
    <citation type="submission" date="2016-10" db="EMBL/GenBank/DDBJ databases">
        <authorList>
            <person name="de Groot N.N."/>
        </authorList>
    </citation>
    <scope>NUCLEOTIDE SEQUENCE [LARGE SCALE GENOMIC DNA]</scope>
    <source>
        <strain evidence="8 9">DSM 23042</strain>
    </source>
</reference>
<evidence type="ECO:0000256" key="3">
    <source>
        <dbReference type="PIRNR" id="PIRNR036490"/>
    </source>
</evidence>
<dbReference type="Gene3D" id="3.40.309.10">
    <property type="entry name" value="Aldehyde Dehydrogenase, Chain A, domain 2"/>
    <property type="match status" value="1"/>
</dbReference>
<accession>A0A1H9RS29</accession>
<sequence length="786" mass="82951">MTTIANILDTMEYGPAPEDASIVTDWLARHADGFGHFIDGSFTRPGETFEVMNPATGDVIARASQGTTEDVDAAVAAARKAQPKWAALSGHERARHLYALARHVQQHARFLAVLESLDNGKPIRESRDIDIPLVARHLYHHAGWAEIAKDEFPGTAPHGVCGQVIPWNFPLLMLAWKVAPALAAGNTVVLKPAEYTPLTALAFAGIVEECGLPKGVVNIVTGDGDTGGAIAGHKDIDKVAFTGSTEVGKLIRRQTAGSGKALTLELGGKSPFVVFADADLDAAVEGVVDAIWFNQGQVCCAGARILVAEAVADRFAGLLRARMETLRTGDPLDKCTDVGAIVHPVQLDRIKTLMERGVAEGAKLHQVAAPQGCFYPPTLATEVEPASVLATEEIFGPVATLTTFRTPEDAVALANNTRYGLAASIWSENVNLCLDVAAKVKAGVVWINCTNVLDAGAGFGGYRESGFGREGGREGMMAYLAHPKPRAKSGAKELPAPDAAPHAAGAESGIDRTAKLYVGGKQARPDSGYVYAVEGPKGPVGRAGLGNRKDIRNAVEAAAKAGGWGKATGHNRAQVLYYVGENLAARSAEFEQRLRSFGATEKAARAEVEASVRRCFWYAAQADKFDGAVHQTKPAHVTLAMHEPLGVVGIVAPTAHPLLGALSTVLPAIAMGNSVVLVPSQTHPLAATDLYQVLDTSDIPGGVVNIVTGPRDSLARTLAQHDEVAAMWYFGTADGCATVEADSAGNLKQTWVEDEAARDWSGGAGQGRGFLHRATQVKNIWVPYGE</sequence>
<dbReference type="InterPro" id="IPR015590">
    <property type="entry name" value="Aldehyde_DH_dom"/>
</dbReference>
<evidence type="ECO:0000256" key="6">
    <source>
        <dbReference type="SAM" id="MobiDB-lite"/>
    </source>
</evidence>
<dbReference type="FunFam" id="3.40.605.10:FF:000001">
    <property type="entry name" value="Aldehyde dehydrogenase 1"/>
    <property type="match status" value="1"/>
</dbReference>
<dbReference type="Pfam" id="PF00171">
    <property type="entry name" value="Aldedh"/>
    <property type="match status" value="2"/>
</dbReference>
<dbReference type="InterPro" id="IPR016162">
    <property type="entry name" value="Ald_DH_N"/>
</dbReference>
<dbReference type="EMBL" id="FOGU01000002">
    <property type="protein sequence ID" value="SER75348.1"/>
    <property type="molecule type" value="Genomic_DNA"/>
</dbReference>
<comment type="similarity">
    <text evidence="1 3 5">Belongs to the aldehyde dehydrogenase family.</text>
</comment>
<protein>
    <submittedName>
        <fullName evidence="8">Aldehyde dehydrogenase (NAD+)</fullName>
    </submittedName>
</protein>
<proteinExistence type="inferred from homology"/>
<evidence type="ECO:0000256" key="2">
    <source>
        <dbReference type="ARBA" id="ARBA00023002"/>
    </source>
</evidence>
<feature type="domain" description="Aldehyde dehydrogenase" evidence="7">
    <location>
        <begin position="47"/>
        <end position="480"/>
    </location>
</feature>
<dbReference type="Proteomes" id="UP000198885">
    <property type="component" value="Unassembled WGS sequence"/>
</dbReference>
<dbReference type="SUPFAM" id="SSF53720">
    <property type="entry name" value="ALDH-like"/>
    <property type="match status" value="2"/>
</dbReference>
<dbReference type="AlphaFoldDB" id="A0A1H9RS29"/>
<dbReference type="GO" id="GO:0004030">
    <property type="term" value="F:aldehyde dehydrogenase [NAD(P)+] activity"/>
    <property type="evidence" value="ECO:0007669"/>
    <property type="project" value="UniProtKB-ARBA"/>
</dbReference>
<keyword evidence="2 5" id="KW-0560">Oxidoreductase</keyword>
<evidence type="ECO:0000256" key="4">
    <source>
        <dbReference type="PROSITE-ProRule" id="PRU10007"/>
    </source>
</evidence>
<feature type="compositionally biased region" description="Low complexity" evidence="6">
    <location>
        <begin position="496"/>
        <end position="506"/>
    </location>
</feature>
<dbReference type="PANTHER" id="PTHR11699">
    <property type="entry name" value="ALDEHYDE DEHYDROGENASE-RELATED"/>
    <property type="match status" value="1"/>
</dbReference>
<gene>
    <name evidence="8" type="ORF">SAMN04490244_102422</name>
</gene>
<dbReference type="PROSITE" id="PS00687">
    <property type="entry name" value="ALDEHYDE_DEHYDR_GLU"/>
    <property type="match status" value="1"/>
</dbReference>
<dbReference type="InterPro" id="IPR016161">
    <property type="entry name" value="Ald_DH/histidinol_DH"/>
</dbReference>
<dbReference type="InterPro" id="IPR016163">
    <property type="entry name" value="Ald_DH_C"/>
</dbReference>